<keyword evidence="3" id="KW-1185">Reference proteome</keyword>
<reference evidence="2 3" key="1">
    <citation type="submission" date="2015-12" db="EMBL/GenBank/DDBJ databases">
        <title>Draft genome of the nematode, Onchocerca flexuosa.</title>
        <authorList>
            <person name="Mitreva M."/>
        </authorList>
    </citation>
    <scope>NUCLEOTIDE SEQUENCE [LARGE SCALE GENOMIC DNA]</scope>
    <source>
        <strain evidence="2">Red Deer</strain>
    </source>
</reference>
<dbReference type="AlphaFoldDB" id="A0A238BL25"/>
<organism evidence="2 3">
    <name type="scientific">Onchocerca flexuosa</name>
    <dbReference type="NCBI Taxonomy" id="387005"/>
    <lineage>
        <taxon>Eukaryota</taxon>
        <taxon>Metazoa</taxon>
        <taxon>Ecdysozoa</taxon>
        <taxon>Nematoda</taxon>
        <taxon>Chromadorea</taxon>
        <taxon>Rhabditida</taxon>
        <taxon>Spirurina</taxon>
        <taxon>Spiruromorpha</taxon>
        <taxon>Filarioidea</taxon>
        <taxon>Onchocercidae</taxon>
        <taxon>Onchocerca</taxon>
    </lineage>
</organism>
<protein>
    <recommendedName>
        <fullName evidence="4">Collagen triple helix repeat protein</fullName>
    </recommendedName>
</protein>
<evidence type="ECO:0000313" key="3">
    <source>
        <dbReference type="Proteomes" id="UP000242913"/>
    </source>
</evidence>
<evidence type="ECO:0000256" key="1">
    <source>
        <dbReference type="SAM" id="MobiDB-lite"/>
    </source>
</evidence>
<sequence length="57" mass="6346">MHFFNTFLLVAREYNRWELCQRQVDHGPPGRDGRNGVLGDPGNQGPNGEKGLPVRAA</sequence>
<evidence type="ECO:0008006" key="4">
    <source>
        <dbReference type="Google" id="ProtNLM"/>
    </source>
</evidence>
<feature type="region of interest" description="Disordered" evidence="1">
    <location>
        <begin position="24"/>
        <end position="57"/>
    </location>
</feature>
<feature type="compositionally biased region" description="Basic and acidic residues" evidence="1">
    <location>
        <begin position="24"/>
        <end position="34"/>
    </location>
</feature>
<dbReference type="OrthoDB" id="8960046at2759"/>
<proteinExistence type="predicted"/>
<gene>
    <name evidence="2" type="ORF">X798_07271</name>
</gene>
<name>A0A238BL25_9BILA</name>
<feature type="non-terminal residue" evidence="2">
    <location>
        <position position="57"/>
    </location>
</feature>
<dbReference type="EMBL" id="KZ270455">
    <property type="protein sequence ID" value="OZC05754.1"/>
    <property type="molecule type" value="Genomic_DNA"/>
</dbReference>
<evidence type="ECO:0000313" key="2">
    <source>
        <dbReference type="EMBL" id="OZC05754.1"/>
    </source>
</evidence>
<dbReference type="Proteomes" id="UP000242913">
    <property type="component" value="Unassembled WGS sequence"/>
</dbReference>
<accession>A0A238BL25</accession>